<evidence type="ECO:0000313" key="2">
    <source>
        <dbReference type="EMBL" id="AZG77895.1"/>
    </source>
</evidence>
<organism evidence="2 3">
    <name type="scientific">Methylocystis rosea</name>
    <dbReference type="NCBI Taxonomy" id="173366"/>
    <lineage>
        <taxon>Bacteria</taxon>
        <taxon>Pseudomonadati</taxon>
        <taxon>Pseudomonadota</taxon>
        <taxon>Alphaproteobacteria</taxon>
        <taxon>Hyphomicrobiales</taxon>
        <taxon>Methylocystaceae</taxon>
        <taxon>Methylocystis</taxon>
    </lineage>
</organism>
<dbReference type="KEGG" id="mros:EHO51_14775"/>
<evidence type="ECO:0000256" key="1">
    <source>
        <dbReference type="SAM" id="SignalP"/>
    </source>
</evidence>
<dbReference type="RefSeq" id="WP_124739527.1">
    <property type="nucleotide sequence ID" value="NZ_CP034086.1"/>
</dbReference>
<evidence type="ECO:0000313" key="3">
    <source>
        <dbReference type="Proteomes" id="UP000273982"/>
    </source>
</evidence>
<dbReference type="AlphaFoldDB" id="A0A3G8M9H3"/>
<feature type="chain" id="PRO_5018199538" evidence="1">
    <location>
        <begin position="23"/>
        <end position="93"/>
    </location>
</feature>
<name>A0A3G8M9H3_9HYPH</name>
<feature type="signal peptide" evidence="1">
    <location>
        <begin position="1"/>
        <end position="22"/>
    </location>
</feature>
<gene>
    <name evidence="2" type="ORF">EHO51_14775</name>
</gene>
<proteinExistence type="predicted"/>
<sequence>MNKYALTAAAALFLATSAPSFAFDAGVGLRAPSQATRISCDTHAEDDQAVCASKCEDAYLKDQQGWTADMSKIKSAKKACDDKCGCPQNSKGL</sequence>
<keyword evidence="1" id="KW-0732">Signal</keyword>
<protein>
    <submittedName>
        <fullName evidence="2">Uncharacterized protein</fullName>
    </submittedName>
</protein>
<reference evidence="2 3" key="1">
    <citation type="submission" date="2018-11" db="EMBL/GenBank/DDBJ databases">
        <title>Genome squencing of methanotrophic bacteria isolated from alkaline groundwater in Korea.</title>
        <authorList>
            <person name="Nguyen L.N."/>
        </authorList>
    </citation>
    <scope>NUCLEOTIDE SEQUENCE [LARGE SCALE GENOMIC DNA]</scope>
    <source>
        <strain evidence="2 3">GW6</strain>
    </source>
</reference>
<accession>A0A3G8M9H3</accession>
<dbReference type="Proteomes" id="UP000273982">
    <property type="component" value="Chromosome"/>
</dbReference>
<dbReference type="EMBL" id="CP034086">
    <property type="protein sequence ID" value="AZG77895.1"/>
    <property type="molecule type" value="Genomic_DNA"/>
</dbReference>